<name>A0A198UH25_MORCA</name>
<evidence type="ECO:0000256" key="4">
    <source>
        <dbReference type="ARBA" id="ARBA00022989"/>
    </source>
</evidence>
<feature type="domain" description="EamA" evidence="7">
    <location>
        <begin position="12"/>
        <end position="140"/>
    </location>
</feature>
<feature type="transmembrane region" description="Helical" evidence="6">
    <location>
        <begin position="92"/>
        <end position="116"/>
    </location>
</feature>
<dbReference type="PANTHER" id="PTHR32322">
    <property type="entry name" value="INNER MEMBRANE TRANSPORTER"/>
    <property type="match status" value="1"/>
</dbReference>
<feature type="transmembrane region" description="Helical" evidence="6">
    <location>
        <begin position="152"/>
        <end position="171"/>
    </location>
</feature>
<evidence type="ECO:0000313" key="9">
    <source>
        <dbReference type="Proteomes" id="UP000078228"/>
    </source>
</evidence>
<keyword evidence="9" id="KW-1185">Reference proteome</keyword>
<dbReference type="RefSeq" id="WP_064611647.1">
    <property type="nucleotide sequence ID" value="NZ_LXHB01000114.1"/>
</dbReference>
<proteinExistence type="inferred from homology"/>
<evidence type="ECO:0000256" key="5">
    <source>
        <dbReference type="ARBA" id="ARBA00023136"/>
    </source>
</evidence>
<evidence type="ECO:0000256" key="3">
    <source>
        <dbReference type="ARBA" id="ARBA00022692"/>
    </source>
</evidence>
<feature type="transmembrane region" description="Helical" evidence="6">
    <location>
        <begin position="216"/>
        <end position="237"/>
    </location>
</feature>
<dbReference type="Pfam" id="PF00892">
    <property type="entry name" value="EamA"/>
    <property type="match status" value="2"/>
</dbReference>
<feature type="domain" description="EamA" evidence="7">
    <location>
        <begin position="153"/>
        <end position="287"/>
    </location>
</feature>
<sequence>MSRINNPQTLPMLGLLIGCILFGMGSLIVVHVDVGAYAMAFWRLAVSSIVFVLLALLFRQKFPQSKPALVYALLAGAALGLDLALWHESIHAVGPGISTLLNSLQIFFLAFIGFCFFGERQNWMQLVSLVLAVMGVALIASPEFGHNGQAGLGFVTGIVSGACLAISLTWVRQVHYHAPTPLFSLMALVGAGGAMAVLPLMLWLDQGQILPKTPHELGWILVYGTVMQCLAFGAIAFSIPRLSLAVTGLLLLSEPVAALVLDYFWLNKSITAIQWLGAALTMAAIYLGSVKAKAKH</sequence>
<keyword evidence="3 6" id="KW-0812">Transmembrane</keyword>
<feature type="transmembrane region" description="Helical" evidence="6">
    <location>
        <begin position="272"/>
        <end position="290"/>
    </location>
</feature>
<accession>A0A198UH25</accession>
<keyword evidence="4 6" id="KW-1133">Transmembrane helix</keyword>
<dbReference type="InterPro" id="IPR037185">
    <property type="entry name" value="EmrE-like"/>
</dbReference>
<feature type="transmembrane region" description="Helical" evidence="6">
    <location>
        <begin position="12"/>
        <end position="30"/>
    </location>
</feature>
<dbReference type="GO" id="GO:0016020">
    <property type="term" value="C:membrane"/>
    <property type="evidence" value="ECO:0007669"/>
    <property type="project" value="UniProtKB-SubCell"/>
</dbReference>
<comment type="caution">
    <text evidence="8">The sequence shown here is derived from an EMBL/GenBank/DDBJ whole genome shotgun (WGS) entry which is preliminary data.</text>
</comment>
<comment type="subcellular location">
    <subcellularLocation>
        <location evidence="1">Membrane</location>
        <topology evidence="1">Multi-pass membrane protein</topology>
    </subcellularLocation>
</comment>
<reference evidence="8 9" key="1">
    <citation type="journal article" date="2016" name="Genome Biol. Evol.">
        <title>Comparative Genomic Analyses of the Moraxella catarrhalis Serosensitive and Seroresistant Lineages Demonstrate Their Independent Evolution.</title>
        <authorList>
            <person name="Earl J.P."/>
            <person name="de Vries S.P."/>
            <person name="Ahmed A."/>
            <person name="Powell E."/>
            <person name="Schultz M.P."/>
            <person name="Hermans P.W."/>
            <person name="Hill D.J."/>
            <person name="Zhou Z."/>
            <person name="Constantinidou C.I."/>
            <person name="Hu F.Z."/>
            <person name="Bootsma H.J."/>
            <person name="Ehrlich G.D."/>
        </authorList>
    </citation>
    <scope>NUCLEOTIDE SEQUENCE [LARGE SCALE GENOMIC DNA]</scope>
    <source>
        <strain evidence="8 9">Z7542</strain>
    </source>
</reference>
<feature type="transmembrane region" description="Helical" evidence="6">
    <location>
        <begin position="36"/>
        <end position="56"/>
    </location>
</feature>
<dbReference type="EMBL" id="LXHC01000022">
    <property type="protein sequence ID" value="OAU95609.1"/>
    <property type="molecule type" value="Genomic_DNA"/>
</dbReference>
<evidence type="ECO:0000259" key="7">
    <source>
        <dbReference type="Pfam" id="PF00892"/>
    </source>
</evidence>
<dbReference type="AlphaFoldDB" id="A0A198UH25"/>
<dbReference type="PROSITE" id="PS51257">
    <property type="entry name" value="PROKAR_LIPOPROTEIN"/>
    <property type="match status" value="1"/>
</dbReference>
<feature type="transmembrane region" description="Helical" evidence="6">
    <location>
        <begin position="244"/>
        <end position="266"/>
    </location>
</feature>
<evidence type="ECO:0000313" key="8">
    <source>
        <dbReference type="EMBL" id="OAU95609.1"/>
    </source>
</evidence>
<dbReference type="PATRIC" id="fig|480.237.peg.1033"/>
<organism evidence="8 9">
    <name type="scientific">Moraxella catarrhalis</name>
    <name type="common">Branhamella catarrhalis</name>
    <dbReference type="NCBI Taxonomy" id="480"/>
    <lineage>
        <taxon>Bacteria</taxon>
        <taxon>Pseudomonadati</taxon>
        <taxon>Pseudomonadota</taxon>
        <taxon>Gammaproteobacteria</taxon>
        <taxon>Moraxellales</taxon>
        <taxon>Moraxellaceae</taxon>
        <taxon>Moraxella</taxon>
    </lineage>
</organism>
<protein>
    <submittedName>
        <fullName evidence="8">Putative integral membrane protein</fullName>
    </submittedName>
</protein>
<evidence type="ECO:0000256" key="1">
    <source>
        <dbReference type="ARBA" id="ARBA00004141"/>
    </source>
</evidence>
<dbReference type="OrthoDB" id="5625838at2"/>
<dbReference type="SUPFAM" id="SSF103481">
    <property type="entry name" value="Multidrug resistance efflux transporter EmrE"/>
    <property type="match status" value="2"/>
</dbReference>
<dbReference type="InterPro" id="IPR050638">
    <property type="entry name" value="AA-Vitamin_Transporters"/>
</dbReference>
<keyword evidence="5 6" id="KW-0472">Membrane</keyword>
<feature type="transmembrane region" description="Helical" evidence="6">
    <location>
        <begin position="183"/>
        <end position="204"/>
    </location>
</feature>
<dbReference type="Gene3D" id="1.10.3730.20">
    <property type="match status" value="1"/>
</dbReference>
<dbReference type="Proteomes" id="UP000078228">
    <property type="component" value="Unassembled WGS sequence"/>
</dbReference>
<dbReference type="InterPro" id="IPR000620">
    <property type="entry name" value="EamA_dom"/>
</dbReference>
<evidence type="ECO:0000256" key="2">
    <source>
        <dbReference type="ARBA" id="ARBA00007362"/>
    </source>
</evidence>
<evidence type="ECO:0000256" key="6">
    <source>
        <dbReference type="SAM" id="Phobius"/>
    </source>
</evidence>
<feature type="transmembrane region" description="Helical" evidence="6">
    <location>
        <begin position="123"/>
        <end position="140"/>
    </location>
</feature>
<gene>
    <name evidence="8" type="ORF">AO384_1215</name>
</gene>
<feature type="transmembrane region" description="Helical" evidence="6">
    <location>
        <begin position="68"/>
        <end position="86"/>
    </location>
</feature>
<dbReference type="PANTHER" id="PTHR32322:SF2">
    <property type="entry name" value="EAMA DOMAIN-CONTAINING PROTEIN"/>
    <property type="match status" value="1"/>
</dbReference>
<comment type="similarity">
    <text evidence="2">Belongs to the EamA transporter family.</text>
</comment>